<evidence type="ECO:0000313" key="16">
    <source>
        <dbReference type="Proteomes" id="UP000013201"/>
    </source>
</evidence>
<dbReference type="PANTHER" id="PTHR43071">
    <property type="entry name" value="2-AMINO-4-HYDROXY-6-HYDROXYMETHYLDIHYDROPTERIDINE PYROPHOSPHOKINASE"/>
    <property type="match status" value="1"/>
</dbReference>
<evidence type="ECO:0000256" key="6">
    <source>
        <dbReference type="ARBA" id="ARBA00022741"/>
    </source>
</evidence>
<evidence type="ECO:0000256" key="8">
    <source>
        <dbReference type="ARBA" id="ARBA00022840"/>
    </source>
</evidence>
<proteinExistence type="inferred from homology"/>
<reference evidence="16" key="2">
    <citation type="submission" date="2013-04" db="EMBL/GenBank/DDBJ databases">
        <title>Bisphenol A degrading Sphingobium sp. strain BiD32.</title>
        <authorList>
            <person name="Nielsen J.L."/>
            <person name="Zhou N.A."/>
            <person name="Kjeldal H."/>
        </authorList>
    </citation>
    <scope>NUCLEOTIDE SEQUENCE [LARGE SCALE GENOMIC DNA]</scope>
    <source>
        <strain evidence="16">BiD32</strain>
    </source>
</reference>
<accession>N1MVF5</accession>
<evidence type="ECO:0000256" key="3">
    <source>
        <dbReference type="ARBA" id="ARBA00013253"/>
    </source>
</evidence>
<evidence type="ECO:0000256" key="13">
    <source>
        <dbReference type="SAM" id="MobiDB-lite"/>
    </source>
</evidence>
<dbReference type="NCBIfam" id="TIGR01498">
    <property type="entry name" value="folK"/>
    <property type="match status" value="1"/>
</dbReference>
<reference evidence="15 16" key="1">
    <citation type="submission" date="2013-03" db="EMBL/GenBank/DDBJ databases">
        <authorList>
            <person name="Le V."/>
        </authorList>
    </citation>
    <scope>NUCLEOTIDE SEQUENCE [LARGE SCALE GENOMIC DNA]</scope>
    <source>
        <strain evidence="15 16">BiD32</strain>
    </source>
</reference>
<feature type="domain" description="7,8-dihydro-6-hydroxymethylpterin-pyrophosphokinase" evidence="14">
    <location>
        <begin position="95"/>
        <end position="106"/>
    </location>
</feature>
<dbReference type="CDD" id="cd00483">
    <property type="entry name" value="HPPK"/>
    <property type="match status" value="1"/>
</dbReference>
<dbReference type="EC" id="2.7.6.3" evidence="3"/>
<keyword evidence="9" id="KW-0289">Folate biosynthesis</keyword>
<organism evidence="15 16">
    <name type="scientific">Sphingobium indicum BiD32</name>
    <dbReference type="NCBI Taxonomy" id="1301087"/>
    <lineage>
        <taxon>Bacteria</taxon>
        <taxon>Pseudomonadati</taxon>
        <taxon>Pseudomonadota</taxon>
        <taxon>Alphaproteobacteria</taxon>
        <taxon>Sphingomonadales</taxon>
        <taxon>Sphingomonadaceae</taxon>
        <taxon>Sphingobium</taxon>
    </lineage>
</organism>
<dbReference type="GO" id="GO:0046656">
    <property type="term" value="P:folic acid biosynthetic process"/>
    <property type="evidence" value="ECO:0007669"/>
    <property type="project" value="UniProtKB-KW"/>
</dbReference>
<evidence type="ECO:0000259" key="14">
    <source>
        <dbReference type="PROSITE" id="PS00794"/>
    </source>
</evidence>
<dbReference type="GO" id="GO:0003848">
    <property type="term" value="F:2-amino-4-hydroxy-6-hydroxymethyldihydropteridine diphosphokinase activity"/>
    <property type="evidence" value="ECO:0007669"/>
    <property type="project" value="UniProtKB-EC"/>
</dbReference>
<keyword evidence="7" id="KW-0418">Kinase</keyword>
<comment type="similarity">
    <text evidence="2">Belongs to the HPPK family.</text>
</comment>
<evidence type="ECO:0000256" key="5">
    <source>
        <dbReference type="ARBA" id="ARBA00022679"/>
    </source>
</evidence>
<dbReference type="GO" id="GO:0016301">
    <property type="term" value="F:kinase activity"/>
    <property type="evidence" value="ECO:0007669"/>
    <property type="project" value="UniProtKB-KW"/>
</dbReference>
<sequence>MAKMALHLYALALGSNRPLSARLPPRRLLAEAVTRIAQHAQIVATAPTIETAPIGPSRRRYANAALVVQSPLAPPAMLAWLQSIERVLGRRRYRRWGARSVDIDIILWSGGQWNSPTLTIPHPAFAMRDFVLTPLRAIAPAWRDPRSGLTIRHLDARLNTRRQKAQQTMPQEVDHPRRPL</sequence>
<evidence type="ECO:0000256" key="7">
    <source>
        <dbReference type="ARBA" id="ARBA00022777"/>
    </source>
</evidence>
<dbReference type="GO" id="GO:0046654">
    <property type="term" value="P:tetrahydrofolate biosynthetic process"/>
    <property type="evidence" value="ECO:0007669"/>
    <property type="project" value="UniProtKB-UniPathway"/>
</dbReference>
<dbReference type="InterPro" id="IPR000550">
    <property type="entry name" value="Hppk"/>
</dbReference>
<dbReference type="PANTHER" id="PTHR43071:SF1">
    <property type="entry name" value="2-AMINO-4-HYDROXY-6-HYDROXYMETHYLDIHYDROPTERIDINE PYROPHOSPHOKINASE"/>
    <property type="match status" value="1"/>
</dbReference>
<evidence type="ECO:0000256" key="1">
    <source>
        <dbReference type="ARBA" id="ARBA00005051"/>
    </source>
</evidence>
<dbReference type="OrthoDB" id="9808041at2"/>
<dbReference type="PROSITE" id="PS00794">
    <property type="entry name" value="HPPK"/>
    <property type="match status" value="1"/>
</dbReference>
<evidence type="ECO:0000256" key="9">
    <source>
        <dbReference type="ARBA" id="ARBA00022909"/>
    </source>
</evidence>
<evidence type="ECO:0000256" key="4">
    <source>
        <dbReference type="ARBA" id="ARBA00016218"/>
    </source>
</evidence>
<dbReference type="Pfam" id="PF01288">
    <property type="entry name" value="HPPK"/>
    <property type="match status" value="1"/>
</dbReference>
<feature type="region of interest" description="Disordered" evidence="13">
    <location>
        <begin position="161"/>
        <end position="180"/>
    </location>
</feature>
<dbReference type="AlphaFoldDB" id="N1MVF5"/>
<keyword evidence="8" id="KW-0067">ATP-binding</keyword>
<dbReference type="GO" id="GO:0005524">
    <property type="term" value="F:ATP binding"/>
    <property type="evidence" value="ECO:0007669"/>
    <property type="project" value="UniProtKB-KW"/>
</dbReference>
<dbReference type="UniPathway" id="UPA00077">
    <property type="reaction ID" value="UER00155"/>
</dbReference>
<dbReference type="InterPro" id="IPR035907">
    <property type="entry name" value="Hppk_sf"/>
</dbReference>
<dbReference type="Gene3D" id="3.30.70.560">
    <property type="entry name" value="7,8-Dihydro-6-hydroxymethylpterin-pyrophosphokinase HPPK"/>
    <property type="match status" value="1"/>
</dbReference>
<keyword evidence="6" id="KW-0547">Nucleotide-binding</keyword>
<dbReference type="Proteomes" id="UP000013201">
    <property type="component" value="Unassembled WGS sequence"/>
</dbReference>
<dbReference type="RefSeq" id="WP_006964265.1">
    <property type="nucleotide sequence ID" value="NZ_CAVK010000206.1"/>
</dbReference>
<keyword evidence="5 15" id="KW-0808">Transferase</keyword>
<keyword evidence="16" id="KW-1185">Reference proteome</keyword>
<evidence type="ECO:0000256" key="10">
    <source>
        <dbReference type="ARBA" id="ARBA00029409"/>
    </source>
</evidence>
<evidence type="ECO:0000313" key="15">
    <source>
        <dbReference type="EMBL" id="CCW19582.1"/>
    </source>
</evidence>
<comment type="pathway">
    <text evidence="1">Cofactor biosynthesis; tetrahydrofolate biosynthesis; 2-amino-4-hydroxy-6-hydroxymethyl-7,8-dihydropteridine diphosphate from 7,8-dihydroneopterin triphosphate: step 4/4.</text>
</comment>
<evidence type="ECO:0000256" key="12">
    <source>
        <dbReference type="ARBA" id="ARBA00033413"/>
    </source>
</evidence>
<dbReference type="SUPFAM" id="SSF55083">
    <property type="entry name" value="6-hydroxymethyl-7,8-dihydropterin pyrophosphokinase, HPPK"/>
    <property type="match status" value="1"/>
</dbReference>
<comment type="caution">
    <text evidence="15">The sequence shown here is derived from an EMBL/GenBank/DDBJ whole genome shotgun (WGS) entry which is preliminary data.</text>
</comment>
<protein>
    <recommendedName>
        <fullName evidence="4">2-amino-4-hydroxy-6-hydroxymethyldihydropteridine pyrophosphokinase</fullName>
        <ecNumber evidence="3">2.7.6.3</ecNumber>
    </recommendedName>
    <alternativeName>
        <fullName evidence="11">6-hydroxymethyl-7,8-dihydropterin pyrophosphokinase</fullName>
    </alternativeName>
    <alternativeName>
        <fullName evidence="12">7,8-dihydro-6-hydroxymethylpterin-pyrophosphokinase</fullName>
    </alternativeName>
</protein>
<evidence type="ECO:0000256" key="11">
    <source>
        <dbReference type="ARBA" id="ARBA00029766"/>
    </source>
</evidence>
<comment type="function">
    <text evidence="10">Catalyzes the transfer of pyrophosphate from adenosine triphosphate (ATP) to 6-hydroxymethyl-7,8-dihydropterin, an enzymatic step in folate biosynthesis pathway.</text>
</comment>
<name>N1MVF5_9SPHN</name>
<dbReference type="EMBL" id="CAVK010000206">
    <property type="protein sequence ID" value="CCW19582.1"/>
    <property type="molecule type" value="Genomic_DNA"/>
</dbReference>
<gene>
    <name evidence="15" type="ORF">EBBID32_39500</name>
</gene>
<evidence type="ECO:0000256" key="2">
    <source>
        <dbReference type="ARBA" id="ARBA00005810"/>
    </source>
</evidence>